<dbReference type="EMBL" id="MU155270">
    <property type="protein sequence ID" value="KAF9477140.1"/>
    <property type="molecule type" value="Genomic_DNA"/>
</dbReference>
<reference evidence="2" key="1">
    <citation type="submission" date="2020-11" db="EMBL/GenBank/DDBJ databases">
        <authorList>
            <consortium name="DOE Joint Genome Institute"/>
            <person name="Ahrendt S."/>
            <person name="Riley R."/>
            <person name="Andreopoulos W."/>
            <person name="Labutti K."/>
            <person name="Pangilinan J."/>
            <person name="Ruiz-Duenas F.J."/>
            <person name="Barrasa J.M."/>
            <person name="Sanchez-Garcia M."/>
            <person name="Camarero S."/>
            <person name="Miyauchi S."/>
            <person name="Serrano A."/>
            <person name="Linde D."/>
            <person name="Babiker R."/>
            <person name="Drula E."/>
            <person name="Ayuso-Fernandez I."/>
            <person name="Pacheco R."/>
            <person name="Padilla G."/>
            <person name="Ferreira P."/>
            <person name="Barriuso J."/>
            <person name="Kellner H."/>
            <person name="Castanera R."/>
            <person name="Alfaro M."/>
            <person name="Ramirez L."/>
            <person name="Pisabarro A.G."/>
            <person name="Kuo A."/>
            <person name="Tritt A."/>
            <person name="Lipzen A."/>
            <person name="He G."/>
            <person name="Yan M."/>
            <person name="Ng V."/>
            <person name="Cullen D."/>
            <person name="Martin F."/>
            <person name="Rosso M.-N."/>
            <person name="Henrissat B."/>
            <person name="Hibbett D."/>
            <person name="Martinez A.T."/>
            <person name="Grigoriev I.V."/>
        </authorList>
    </citation>
    <scope>NUCLEOTIDE SEQUENCE</scope>
    <source>
        <strain evidence="2">CIRM-BRFM 674</strain>
    </source>
</reference>
<keyword evidence="3" id="KW-1185">Reference proteome</keyword>
<feature type="region of interest" description="Disordered" evidence="1">
    <location>
        <begin position="212"/>
        <end position="266"/>
    </location>
</feature>
<protein>
    <submittedName>
        <fullName evidence="2">Uncharacterized protein</fullName>
    </submittedName>
</protein>
<comment type="caution">
    <text evidence="2">The sequence shown here is derived from an EMBL/GenBank/DDBJ whole genome shotgun (WGS) entry which is preliminary data.</text>
</comment>
<organism evidence="2 3">
    <name type="scientific">Pholiota conissans</name>
    <dbReference type="NCBI Taxonomy" id="109636"/>
    <lineage>
        <taxon>Eukaryota</taxon>
        <taxon>Fungi</taxon>
        <taxon>Dikarya</taxon>
        <taxon>Basidiomycota</taxon>
        <taxon>Agaricomycotina</taxon>
        <taxon>Agaricomycetes</taxon>
        <taxon>Agaricomycetidae</taxon>
        <taxon>Agaricales</taxon>
        <taxon>Agaricineae</taxon>
        <taxon>Strophariaceae</taxon>
        <taxon>Pholiota</taxon>
    </lineage>
</organism>
<dbReference type="Proteomes" id="UP000807469">
    <property type="component" value="Unassembled WGS sequence"/>
</dbReference>
<evidence type="ECO:0000313" key="2">
    <source>
        <dbReference type="EMBL" id="KAF9477140.1"/>
    </source>
</evidence>
<gene>
    <name evidence="2" type="ORF">BDN70DRAFT_922784</name>
</gene>
<feature type="compositionally biased region" description="Polar residues" evidence="1">
    <location>
        <begin position="246"/>
        <end position="263"/>
    </location>
</feature>
<accession>A0A9P5YZY5</accession>
<proteinExistence type="predicted"/>
<feature type="compositionally biased region" description="Low complexity" evidence="1">
    <location>
        <begin position="96"/>
        <end position="108"/>
    </location>
</feature>
<evidence type="ECO:0000256" key="1">
    <source>
        <dbReference type="SAM" id="MobiDB-lite"/>
    </source>
</evidence>
<dbReference type="AlphaFoldDB" id="A0A9P5YZY5"/>
<name>A0A9P5YZY5_9AGAR</name>
<sequence>MNLKKKVRCQSKLAGRPTQHADAVPPWSYNDLLNNVINGNHDDFQCLEHLYNGLDTDSISEGLSIELSTDPVFWNSLLAPATETSFATTPINEGHTPSPQSSVSPTSSFENSLVDYTSEDFNPFTAPIVRNTTLPIMSFGFASSKPAKCAKPYERPVDPRHPSNTTDRDIRGIMSKEPTLFVTLDWGISTEVGNIGDDLQLQVGKETASVHTVGRSLGSLRDTEAGPSRSQGLEAKQSSERIANRNYRSGSAGNTSRTGSSSCRAVEQTDKLIETRNENPNLPFETPKWVQEAQNRYFPNSPHDTGKGHDEGRVYLRVGCSRTHAPRIPKSGALADTHATVYLLTVARRACARERSHSQVYFPTADKGRILVAYCISRILGHIPGPQN</sequence>
<feature type="region of interest" description="Disordered" evidence="1">
    <location>
        <begin position="149"/>
        <end position="170"/>
    </location>
</feature>
<evidence type="ECO:0000313" key="3">
    <source>
        <dbReference type="Proteomes" id="UP000807469"/>
    </source>
</evidence>
<feature type="region of interest" description="Disordered" evidence="1">
    <location>
        <begin position="87"/>
        <end position="109"/>
    </location>
</feature>
<feature type="compositionally biased region" description="Basic and acidic residues" evidence="1">
    <location>
        <begin position="151"/>
        <end position="170"/>
    </location>
</feature>